<keyword evidence="3" id="KW-0813">Transport</keyword>
<dbReference type="EMBL" id="LAZR01001402">
    <property type="protein sequence ID" value="KKN45243.1"/>
    <property type="molecule type" value="Genomic_DNA"/>
</dbReference>
<dbReference type="SUPFAM" id="SSF55008">
    <property type="entry name" value="HMA, heavy metal-associated domain"/>
    <property type="match status" value="1"/>
</dbReference>
<feature type="transmembrane region" description="Helical" evidence="13">
    <location>
        <begin position="243"/>
        <end position="262"/>
    </location>
</feature>
<dbReference type="SUPFAM" id="SSF56784">
    <property type="entry name" value="HAD-like"/>
    <property type="match status" value="1"/>
</dbReference>
<evidence type="ECO:0000256" key="12">
    <source>
        <dbReference type="ARBA" id="ARBA00023136"/>
    </source>
</evidence>
<accession>A0A0F9TV36</accession>
<keyword evidence="8" id="KW-0460">Magnesium</keyword>
<keyword evidence="6 13" id="KW-0812">Transmembrane</keyword>
<evidence type="ECO:0000256" key="5">
    <source>
        <dbReference type="ARBA" id="ARBA00022553"/>
    </source>
</evidence>
<evidence type="ECO:0000256" key="8">
    <source>
        <dbReference type="ARBA" id="ARBA00022842"/>
    </source>
</evidence>
<evidence type="ECO:0000256" key="3">
    <source>
        <dbReference type="ARBA" id="ARBA00022448"/>
    </source>
</evidence>
<name>A0A0F9TV36_9ZZZZ</name>
<dbReference type="InterPro" id="IPR023299">
    <property type="entry name" value="ATPase_P-typ_cyto_dom_N"/>
</dbReference>
<dbReference type="GO" id="GO:0043682">
    <property type="term" value="F:P-type divalent copper transporter activity"/>
    <property type="evidence" value="ECO:0007669"/>
    <property type="project" value="TreeGrafter"/>
</dbReference>
<evidence type="ECO:0000256" key="9">
    <source>
        <dbReference type="ARBA" id="ARBA00022967"/>
    </source>
</evidence>
<feature type="transmembrane region" description="Helical" evidence="13">
    <location>
        <begin position="742"/>
        <end position="762"/>
    </location>
</feature>
<feature type="transmembrane region" description="Helical" evidence="13">
    <location>
        <begin position="210"/>
        <end position="231"/>
    </location>
</feature>
<organism evidence="15">
    <name type="scientific">marine sediment metagenome</name>
    <dbReference type="NCBI Taxonomy" id="412755"/>
    <lineage>
        <taxon>unclassified sequences</taxon>
        <taxon>metagenomes</taxon>
        <taxon>ecological metagenomes</taxon>
    </lineage>
</organism>
<evidence type="ECO:0000256" key="10">
    <source>
        <dbReference type="ARBA" id="ARBA00022989"/>
    </source>
</evidence>
<evidence type="ECO:0000259" key="14">
    <source>
        <dbReference type="PROSITE" id="PS50846"/>
    </source>
</evidence>
<comment type="caution">
    <text evidence="15">The sequence shown here is derived from an EMBL/GenBank/DDBJ whole genome shotgun (WGS) entry which is preliminary data.</text>
</comment>
<dbReference type="InterPro" id="IPR001757">
    <property type="entry name" value="P_typ_ATPase"/>
</dbReference>
<feature type="transmembrane region" description="Helical" evidence="13">
    <location>
        <begin position="450"/>
        <end position="474"/>
    </location>
</feature>
<proteinExistence type="inferred from homology"/>
<dbReference type="InterPro" id="IPR006121">
    <property type="entry name" value="HMA_dom"/>
</dbReference>
<dbReference type="PROSITE" id="PS50846">
    <property type="entry name" value="HMA_2"/>
    <property type="match status" value="1"/>
</dbReference>
<reference evidence="15" key="1">
    <citation type="journal article" date="2015" name="Nature">
        <title>Complex archaea that bridge the gap between prokaryotes and eukaryotes.</title>
        <authorList>
            <person name="Spang A."/>
            <person name="Saw J.H."/>
            <person name="Jorgensen S.L."/>
            <person name="Zaremba-Niedzwiedzka K."/>
            <person name="Martijn J."/>
            <person name="Lind A.E."/>
            <person name="van Eijk R."/>
            <person name="Schleper C."/>
            <person name="Guy L."/>
            <person name="Ettema T.J."/>
        </authorList>
    </citation>
    <scope>NUCLEOTIDE SEQUENCE</scope>
</reference>
<evidence type="ECO:0000256" key="11">
    <source>
        <dbReference type="ARBA" id="ARBA00023065"/>
    </source>
</evidence>
<keyword evidence="10 13" id="KW-1133">Transmembrane helix</keyword>
<evidence type="ECO:0000256" key="7">
    <source>
        <dbReference type="ARBA" id="ARBA00022723"/>
    </source>
</evidence>
<dbReference type="CDD" id="cd00371">
    <property type="entry name" value="HMA"/>
    <property type="match status" value="1"/>
</dbReference>
<dbReference type="GO" id="GO:0016887">
    <property type="term" value="F:ATP hydrolysis activity"/>
    <property type="evidence" value="ECO:0007669"/>
    <property type="project" value="InterPro"/>
</dbReference>
<dbReference type="PRINTS" id="PR00119">
    <property type="entry name" value="CATATPASE"/>
</dbReference>
<evidence type="ECO:0000256" key="13">
    <source>
        <dbReference type="SAM" id="Phobius"/>
    </source>
</evidence>
<feature type="transmembrane region" description="Helical" evidence="13">
    <location>
        <begin position="167"/>
        <end position="190"/>
    </location>
</feature>
<comment type="similarity">
    <text evidence="2">Belongs to the cation transport ATPase (P-type) (TC 3.A.3) family. Type IB subfamily.</text>
</comment>
<keyword evidence="11" id="KW-0406">Ion transport</keyword>
<dbReference type="Gene3D" id="3.30.70.100">
    <property type="match status" value="1"/>
</dbReference>
<feature type="transmembrane region" description="Helical" evidence="13">
    <location>
        <begin position="768"/>
        <end position="792"/>
    </location>
</feature>
<dbReference type="InterPro" id="IPR036412">
    <property type="entry name" value="HAD-like_sf"/>
</dbReference>
<keyword evidence="9" id="KW-1278">Translocase</keyword>
<dbReference type="Gene3D" id="3.40.1110.10">
    <property type="entry name" value="Calcium-transporting ATPase, cytoplasmic domain N"/>
    <property type="match status" value="1"/>
</dbReference>
<dbReference type="Gene3D" id="3.40.50.1000">
    <property type="entry name" value="HAD superfamily/HAD-like"/>
    <property type="match status" value="1"/>
</dbReference>
<dbReference type="PRINTS" id="PR00943">
    <property type="entry name" value="CUATPASE"/>
</dbReference>
<protein>
    <recommendedName>
        <fullName evidence="14">HMA domain-containing protein</fullName>
    </recommendedName>
</protein>
<dbReference type="InterPro" id="IPR059000">
    <property type="entry name" value="ATPase_P-type_domA"/>
</dbReference>
<dbReference type="InterPro" id="IPR021993">
    <property type="entry name" value="ATPase-cat-bd"/>
</dbReference>
<dbReference type="Pfam" id="PF00702">
    <property type="entry name" value="Hydrolase"/>
    <property type="match status" value="1"/>
</dbReference>
<comment type="subcellular location">
    <subcellularLocation>
        <location evidence="1">Cell membrane</location>
        <topology evidence="1">Multi-pass membrane protein</topology>
    </subcellularLocation>
</comment>
<dbReference type="GO" id="GO:0055070">
    <property type="term" value="P:copper ion homeostasis"/>
    <property type="evidence" value="ECO:0007669"/>
    <property type="project" value="TreeGrafter"/>
</dbReference>
<evidence type="ECO:0000256" key="4">
    <source>
        <dbReference type="ARBA" id="ARBA00022475"/>
    </source>
</evidence>
<feature type="domain" description="HMA" evidence="14">
    <location>
        <begin position="84"/>
        <end position="150"/>
    </location>
</feature>
<evidence type="ECO:0000256" key="1">
    <source>
        <dbReference type="ARBA" id="ARBA00004651"/>
    </source>
</evidence>
<dbReference type="SUPFAM" id="SSF81653">
    <property type="entry name" value="Calcium ATPase, transduction domain A"/>
    <property type="match status" value="1"/>
</dbReference>
<feature type="transmembrane region" description="Helical" evidence="13">
    <location>
        <begin position="423"/>
        <end position="444"/>
    </location>
</feature>
<keyword evidence="5" id="KW-0597">Phosphoprotein</keyword>
<dbReference type="PANTHER" id="PTHR43520">
    <property type="entry name" value="ATP7, ISOFORM B"/>
    <property type="match status" value="1"/>
</dbReference>
<dbReference type="GO" id="GO:0005886">
    <property type="term" value="C:plasma membrane"/>
    <property type="evidence" value="ECO:0007669"/>
    <property type="project" value="UniProtKB-SubCell"/>
</dbReference>
<dbReference type="Pfam" id="PF12156">
    <property type="entry name" value="ATPase-cat_bd"/>
    <property type="match status" value="1"/>
</dbReference>
<dbReference type="AlphaFoldDB" id="A0A0F9TV36"/>
<gene>
    <name evidence="15" type="ORF">LCGC14_0684940</name>
</gene>
<dbReference type="NCBIfam" id="TIGR01494">
    <property type="entry name" value="ATPase_P-type"/>
    <property type="match status" value="1"/>
</dbReference>
<keyword evidence="12 13" id="KW-0472">Membrane</keyword>
<evidence type="ECO:0000256" key="2">
    <source>
        <dbReference type="ARBA" id="ARBA00006024"/>
    </source>
</evidence>
<dbReference type="InterPro" id="IPR018303">
    <property type="entry name" value="ATPase_P-typ_P_site"/>
</dbReference>
<dbReference type="PROSITE" id="PS00154">
    <property type="entry name" value="ATPASE_E1_E2"/>
    <property type="match status" value="1"/>
</dbReference>
<evidence type="ECO:0000256" key="6">
    <source>
        <dbReference type="ARBA" id="ARBA00022692"/>
    </source>
</evidence>
<dbReference type="InterPro" id="IPR023214">
    <property type="entry name" value="HAD_sf"/>
</dbReference>
<evidence type="ECO:0000313" key="15">
    <source>
        <dbReference type="EMBL" id="KKN45243.1"/>
    </source>
</evidence>
<dbReference type="InterPro" id="IPR036163">
    <property type="entry name" value="HMA_dom_sf"/>
</dbReference>
<feature type="transmembrane region" description="Helical" evidence="13">
    <location>
        <begin position="268"/>
        <end position="289"/>
    </location>
</feature>
<keyword evidence="4" id="KW-1003">Cell membrane</keyword>
<dbReference type="GO" id="GO:0005524">
    <property type="term" value="F:ATP binding"/>
    <property type="evidence" value="ECO:0007669"/>
    <property type="project" value="InterPro"/>
</dbReference>
<dbReference type="GO" id="GO:0005507">
    <property type="term" value="F:copper ion binding"/>
    <property type="evidence" value="ECO:0007669"/>
    <property type="project" value="TreeGrafter"/>
</dbReference>
<dbReference type="Gene3D" id="2.70.150.10">
    <property type="entry name" value="Calcium-transporting ATPase, cytoplasmic transduction domain A"/>
    <property type="match status" value="1"/>
</dbReference>
<dbReference type="InterPro" id="IPR008250">
    <property type="entry name" value="ATPase_P-typ_transduc_dom_A_sf"/>
</dbReference>
<sequence>MNTISCYHCGEDCSSSAIASDEKKFCCIGCKTVYEIFSSNDLSYYYDLQSAAGATPKLTAGKYDFLDNPDIVELLTEFNDGDFQIINLSIPHIHCSSCIWILENLKTLNPSISGSQVDFPKKKVRITYKASKISLKQLVVLLARIGYEPYLSMNDSDSKKKDTDRSLLYKLAVAGFAFGNIMFLSFPDYFDLSSSDTSGGEFWLNRYENVFRWLMFLFSLPVVFYAGWDYFRSVFKGIRSKILNIDVPIALGILVLFLRSTLEIIFDWGNGFFDSLTGLVFFLLLGKFFQQKTYAFLSFERDYKSFFPIAITRINSEREEESLLVNAIQSGDRLLIRNEELIPVDGVLISGNARIDYSFVTGESEPVSKQSGDTVFAGGKQLQGAIEMEALKSVSQSYLTQLWGNSVFKRDKLSKFQSLTDSIARRFTIGVLSIALVATAYWLYADPSKALNVFTAVLIIACPCAISLASPFTMGNMLRIFGKKKFYLKDVRTIEQLAQIDTAIFDKTGTITTFEKSTATYEGMPLTAAENSLLKNTLRATNHPLGRALYELLTSNEHIILDEYEEHLGKGVEGKKENNCIKIGSADFVGTHQNEETLNTAVHISCNGCYKGKYVFHNQYREGITEVFCAMSETLELAILSGDNAGEKSRLQKLLPKRTPLFFDQKPESKLEFIKTLQEQGKKVLMVGDGLNDAGALAQAEVGIAISENVNVFSPACDGILEASSFKQLYSYILASKKAMAIIKYSFILSLSYNILGLYFAVTGQLQPIIAAILMPLSSISVVSFATVMTNLMGRKLK</sequence>
<dbReference type="PANTHER" id="PTHR43520:SF5">
    <property type="entry name" value="CATION-TRANSPORTING P-TYPE ATPASE-RELATED"/>
    <property type="match status" value="1"/>
</dbReference>
<dbReference type="Pfam" id="PF00122">
    <property type="entry name" value="E1-E2_ATPase"/>
    <property type="match status" value="1"/>
</dbReference>
<keyword evidence="7" id="KW-0479">Metal-binding</keyword>